<evidence type="ECO:0000313" key="6">
    <source>
        <dbReference type="EMBL" id="UUY03683.1"/>
    </source>
</evidence>
<dbReference type="InterPro" id="IPR001854">
    <property type="entry name" value="Ribosomal_uL29"/>
</dbReference>
<dbReference type="Gene3D" id="1.10.287.310">
    <property type="match status" value="1"/>
</dbReference>
<dbReference type="CDD" id="cd00427">
    <property type="entry name" value="Ribosomal_L29_HIP"/>
    <property type="match status" value="1"/>
</dbReference>
<dbReference type="Proteomes" id="UP001058860">
    <property type="component" value="Chromosome"/>
</dbReference>
<evidence type="ECO:0000256" key="2">
    <source>
        <dbReference type="ARBA" id="ARBA00022980"/>
    </source>
</evidence>
<dbReference type="Pfam" id="PF00831">
    <property type="entry name" value="Ribosomal_L29"/>
    <property type="match status" value="1"/>
</dbReference>
<sequence>MSTGADLRELDESALTKKIAEQRRELFGLRFSHATGELENTAALRSAKRELARALTVARERGITVPTNQKS</sequence>
<dbReference type="EMBL" id="CP088295">
    <property type="protein sequence ID" value="UUY03683.1"/>
    <property type="molecule type" value="Genomic_DNA"/>
</dbReference>
<dbReference type="InterPro" id="IPR036049">
    <property type="entry name" value="Ribosomal_uL29_sf"/>
</dbReference>
<evidence type="ECO:0000313" key="7">
    <source>
        <dbReference type="Proteomes" id="UP001058860"/>
    </source>
</evidence>
<name>A0ABY5PG97_9ACTN</name>
<protein>
    <recommendedName>
        <fullName evidence="4 5">Large ribosomal subunit protein uL29</fullName>
    </recommendedName>
</protein>
<evidence type="ECO:0000256" key="4">
    <source>
        <dbReference type="ARBA" id="ARBA00035204"/>
    </source>
</evidence>
<evidence type="ECO:0000256" key="5">
    <source>
        <dbReference type="HAMAP-Rule" id="MF_00374"/>
    </source>
</evidence>
<keyword evidence="2 5" id="KW-0689">Ribosomal protein</keyword>
<organism evidence="6 7">
    <name type="scientific">Svornostia abyssi</name>
    <dbReference type="NCBI Taxonomy" id="2898438"/>
    <lineage>
        <taxon>Bacteria</taxon>
        <taxon>Bacillati</taxon>
        <taxon>Actinomycetota</taxon>
        <taxon>Thermoleophilia</taxon>
        <taxon>Solirubrobacterales</taxon>
        <taxon>Baekduiaceae</taxon>
        <taxon>Svornostia</taxon>
    </lineage>
</organism>
<dbReference type="GO" id="GO:0005840">
    <property type="term" value="C:ribosome"/>
    <property type="evidence" value="ECO:0007669"/>
    <property type="project" value="UniProtKB-KW"/>
</dbReference>
<evidence type="ECO:0000256" key="1">
    <source>
        <dbReference type="ARBA" id="ARBA00009254"/>
    </source>
</evidence>
<gene>
    <name evidence="5 6" type="primary">rpmC</name>
    <name evidence="6" type="ORF">LRS13_23950</name>
</gene>
<dbReference type="InterPro" id="IPR050063">
    <property type="entry name" value="Ribosomal_protein_uL29"/>
</dbReference>
<proteinExistence type="inferred from homology"/>
<accession>A0ABY5PG97</accession>
<evidence type="ECO:0000256" key="3">
    <source>
        <dbReference type="ARBA" id="ARBA00023274"/>
    </source>
</evidence>
<comment type="similarity">
    <text evidence="1 5">Belongs to the universal ribosomal protein uL29 family.</text>
</comment>
<dbReference type="RefSeq" id="WP_353864186.1">
    <property type="nucleotide sequence ID" value="NZ_CP088295.1"/>
</dbReference>
<dbReference type="SUPFAM" id="SSF46561">
    <property type="entry name" value="Ribosomal protein L29 (L29p)"/>
    <property type="match status" value="1"/>
</dbReference>
<dbReference type="PROSITE" id="PS00579">
    <property type="entry name" value="RIBOSOMAL_L29"/>
    <property type="match status" value="1"/>
</dbReference>
<dbReference type="HAMAP" id="MF_00374">
    <property type="entry name" value="Ribosomal_uL29"/>
    <property type="match status" value="1"/>
</dbReference>
<keyword evidence="3 5" id="KW-0687">Ribonucleoprotein</keyword>
<keyword evidence="7" id="KW-1185">Reference proteome</keyword>
<dbReference type="PANTHER" id="PTHR10916">
    <property type="entry name" value="60S RIBOSOMAL PROTEIN L35/50S RIBOSOMAL PROTEIN L29"/>
    <property type="match status" value="1"/>
</dbReference>
<dbReference type="PANTHER" id="PTHR10916:SF0">
    <property type="entry name" value="LARGE RIBOSOMAL SUBUNIT PROTEIN UL29C"/>
    <property type="match status" value="1"/>
</dbReference>
<dbReference type="NCBIfam" id="TIGR00012">
    <property type="entry name" value="L29"/>
    <property type="match status" value="1"/>
</dbReference>
<dbReference type="InterPro" id="IPR018254">
    <property type="entry name" value="Ribosomal_uL29_CS"/>
</dbReference>
<reference evidence="7" key="1">
    <citation type="submission" date="2021-11" db="EMBL/GenBank/DDBJ databases">
        <title>Cultivation dependent microbiological survey of springs from the worlds oldest radium mine currently devoted to the extraction of radon-saturated water.</title>
        <authorList>
            <person name="Kapinusova G."/>
            <person name="Smrhova T."/>
            <person name="Strejcek M."/>
            <person name="Suman J."/>
            <person name="Jani K."/>
            <person name="Pajer P."/>
            <person name="Uhlik O."/>
        </authorList>
    </citation>
    <scope>NUCLEOTIDE SEQUENCE [LARGE SCALE GENOMIC DNA]</scope>
    <source>
        <strain evidence="7">J379</strain>
    </source>
</reference>